<dbReference type="GO" id="GO:0046294">
    <property type="term" value="P:formaldehyde catabolic process"/>
    <property type="evidence" value="ECO:0007669"/>
    <property type="project" value="TreeGrafter"/>
</dbReference>
<dbReference type="OrthoDB" id="334894at2"/>
<dbReference type="InterPro" id="IPR013154">
    <property type="entry name" value="ADH-like_N"/>
</dbReference>
<dbReference type="KEGG" id="aym:YM304_17650"/>
<dbReference type="GO" id="GO:0005829">
    <property type="term" value="C:cytosol"/>
    <property type="evidence" value="ECO:0007669"/>
    <property type="project" value="TreeGrafter"/>
</dbReference>
<dbReference type="PANTHER" id="PTHR43880:SF12">
    <property type="entry name" value="ALCOHOL DEHYDROGENASE CLASS-3"/>
    <property type="match status" value="1"/>
</dbReference>
<accession>A0A6C7EA36</accession>
<dbReference type="InterPro" id="IPR013149">
    <property type="entry name" value="ADH-like_C"/>
</dbReference>
<dbReference type="GO" id="GO:0008270">
    <property type="term" value="F:zinc ion binding"/>
    <property type="evidence" value="ECO:0007669"/>
    <property type="project" value="InterPro"/>
</dbReference>
<evidence type="ECO:0000313" key="9">
    <source>
        <dbReference type="EMBL" id="BAN02079.1"/>
    </source>
</evidence>
<dbReference type="GO" id="GO:0051903">
    <property type="term" value="F:S-(hydroxymethyl)glutathione dehydrogenase [NAD(P)+] activity"/>
    <property type="evidence" value="ECO:0007669"/>
    <property type="project" value="TreeGrafter"/>
</dbReference>
<keyword evidence="3 6" id="KW-0862">Zinc</keyword>
<dbReference type="SUPFAM" id="SSF50129">
    <property type="entry name" value="GroES-like"/>
    <property type="match status" value="1"/>
</dbReference>
<keyword evidence="4 9" id="KW-0560">Oxidoreductase</keyword>
<dbReference type="InterPro" id="IPR011032">
    <property type="entry name" value="GroES-like_sf"/>
</dbReference>
<sequence>MLIDAAVLRSRTEPYVLEKVEMAEPRANEILVRIAAVGYCHTDVLLRGPVATELPIIPGHEGAGVVEAVGDSVSSVAVGDHVVLTFASCGACDPCGDGFPSYCAEFRELNVDGTSADGDPRVTGHDGHEIGSRWFGQSSFATHALVTEQNAVVIDRDLPLSLMAPLGCGVQSGAGAVLETFGLRPEQSLVVFGAGSVGLSALMAAKVAGASSIVAVDLHQHRLDLACELGATATFLATEEDLRQKIVDATTGGAHFAFDTTGVPEMVKLAIACLRWRGMLGMVGNPVGELVLEPKSLNGKFLTRVIEGGVRPHEFIPRLAALYRDGRFPVDRLVTTFPLSQINEAENASLEGRVIKPVLLP</sequence>
<comment type="cofactor">
    <cofactor evidence="6">
        <name>Zn(2+)</name>
        <dbReference type="ChEBI" id="CHEBI:29105"/>
    </cofactor>
</comment>
<dbReference type="Pfam" id="PF08240">
    <property type="entry name" value="ADH_N"/>
    <property type="match status" value="1"/>
</dbReference>
<dbReference type="GO" id="GO:0018456">
    <property type="term" value="F:aryl-alcohol dehydrogenase (NAD+) activity"/>
    <property type="evidence" value="ECO:0007669"/>
    <property type="project" value="UniProtKB-EC"/>
</dbReference>
<evidence type="ECO:0000256" key="4">
    <source>
        <dbReference type="ARBA" id="ARBA00023002"/>
    </source>
</evidence>
<feature type="domain" description="Alcohol dehydrogenase-like N-terminal" evidence="8">
    <location>
        <begin position="27"/>
        <end position="153"/>
    </location>
</feature>
<protein>
    <submittedName>
        <fullName evidence="9">Aryl-alcohol dehydrogenase</fullName>
        <ecNumber evidence="9">1.1.1.90</ecNumber>
    </submittedName>
</protein>
<dbReference type="PROSITE" id="PS00059">
    <property type="entry name" value="ADH_ZINC"/>
    <property type="match status" value="1"/>
</dbReference>
<evidence type="ECO:0000256" key="2">
    <source>
        <dbReference type="ARBA" id="ARBA00022723"/>
    </source>
</evidence>
<feature type="domain" description="Alcohol dehydrogenase-like C-terminal" evidence="7">
    <location>
        <begin position="197"/>
        <end position="297"/>
    </location>
</feature>
<evidence type="ECO:0000259" key="7">
    <source>
        <dbReference type="Pfam" id="PF00107"/>
    </source>
</evidence>
<evidence type="ECO:0000256" key="6">
    <source>
        <dbReference type="RuleBase" id="RU361277"/>
    </source>
</evidence>
<reference evidence="9 10" key="1">
    <citation type="journal article" date="2013" name="Int. J. Syst. Evol. Microbiol.">
        <title>Ilumatobacter nonamiense sp. nov. and Ilumatobacter coccineum sp. nov., isolated from seashore sand.</title>
        <authorList>
            <person name="Matsumoto A."/>
            <person name="Kasai H."/>
            <person name="Matsuo Y."/>
            <person name="Shizuri Y."/>
            <person name="Ichikawa N."/>
            <person name="Fujita N."/>
            <person name="Omura S."/>
            <person name="Takahashi Y."/>
        </authorList>
    </citation>
    <scope>NUCLEOTIDE SEQUENCE [LARGE SCALE GENOMIC DNA]</scope>
    <source>
        <strain evidence="10">NBRC 103263 / KCTC 29153 / YM16-304</strain>
    </source>
</reference>
<dbReference type="Proteomes" id="UP000011863">
    <property type="component" value="Chromosome"/>
</dbReference>
<organism evidence="9 10">
    <name type="scientific">Ilumatobacter coccineus (strain NBRC 103263 / KCTC 29153 / YM16-304)</name>
    <dbReference type="NCBI Taxonomy" id="1313172"/>
    <lineage>
        <taxon>Bacteria</taxon>
        <taxon>Bacillati</taxon>
        <taxon>Actinomycetota</taxon>
        <taxon>Acidimicrobiia</taxon>
        <taxon>Acidimicrobiales</taxon>
        <taxon>Ilumatobacteraceae</taxon>
        <taxon>Ilumatobacter</taxon>
    </lineage>
</organism>
<keyword evidence="2 6" id="KW-0479">Metal-binding</keyword>
<dbReference type="EMBL" id="AP012057">
    <property type="protein sequence ID" value="BAN02079.1"/>
    <property type="molecule type" value="Genomic_DNA"/>
</dbReference>
<comment type="similarity">
    <text evidence="1 6">Belongs to the zinc-containing alcohol dehydrogenase family.</text>
</comment>
<dbReference type="EC" id="1.1.1.90" evidence="9"/>
<gene>
    <name evidence="9" type="ORF">YM304_17650</name>
</gene>
<evidence type="ECO:0000259" key="8">
    <source>
        <dbReference type="Pfam" id="PF08240"/>
    </source>
</evidence>
<dbReference type="InterPro" id="IPR036291">
    <property type="entry name" value="NAD(P)-bd_dom_sf"/>
</dbReference>
<name>A0A6C7EA36_ILUCY</name>
<dbReference type="CDD" id="cd08278">
    <property type="entry name" value="benzyl_alcohol_DH"/>
    <property type="match status" value="1"/>
</dbReference>
<dbReference type="Gene3D" id="3.90.180.10">
    <property type="entry name" value="Medium-chain alcohol dehydrogenases, catalytic domain"/>
    <property type="match status" value="1"/>
</dbReference>
<evidence type="ECO:0000256" key="5">
    <source>
        <dbReference type="ARBA" id="ARBA00023027"/>
    </source>
</evidence>
<dbReference type="Pfam" id="PF00107">
    <property type="entry name" value="ADH_zinc_N"/>
    <property type="match status" value="1"/>
</dbReference>
<dbReference type="RefSeq" id="WP_015441326.1">
    <property type="nucleotide sequence ID" value="NC_020520.1"/>
</dbReference>
<dbReference type="AlphaFoldDB" id="A0A6C7EA36"/>
<dbReference type="SUPFAM" id="SSF51735">
    <property type="entry name" value="NAD(P)-binding Rossmann-fold domains"/>
    <property type="match status" value="1"/>
</dbReference>
<dbReference type="PANTHER" id="PTHR43880">
    <property type="entry name" value="ALCOHOL DEHYDROGENASE"/>
    <property type="match status" value="1"/>
</dbReference>
<dbReference type="InterPro" id="IPR002328">
    <property type="entry name" value="ADH_Zn_CS"/>
</dbReference>
<evidence type="ECO:0000313" key="10">
    <source>
        <dbReference type="Proteomes" id="UP000011863"/>
    </source>
</evidence>
<keyword evidence="10" id="KW-1185">Reference proteome</keyword>
<evidence type="ECO:0000256" key="3">
    <source>
        <dbReference type="ARBA" id="ARBA00022833"/>
    </source>
</evidence>
<evidence type="ECO:0000256" key="1">
    <source>
        <dbReference type="ARBA" id="ARBA00008072"/>
    </source>
</evidence>
<dbReference type="Gene3D" id="3.40.50.720">
    <property type="entry name" value="NAD(P)-binding Rossmann-like Domain"/>
    <property type="match status" value="1"/>
</dbReference>
<proteinExistence type="inferred from homology"/>
<keyword evidence="5" id="KW-0520">NAD</keyword>